<feature type="domain" description="Response regulatory" evidence="8">
    <location>
        <begin position="8"/>
        <end position="121"/>
    </location>
</feature>
<accession>A0ABW4XKK7</accession>
<feature type="domain" description="OmpR/PhoB-type" evidence="9">
    <location>
        <begin position="132"/>
        <end position="232"/>
    </location>
</feature>
<dbReference type="Gene3D" id="3.40.50.2300">
    <property type="match status" value="1"/>
</dbReference>
<evidence type="ECO:0000256" key="3">
    <source>
        <dbReference type="ARBA" id="ARBA00023015"/>
    </source>
</evidence>
<evidence type="ECO:0000256" key="6">
    <source>
        <dbReference type="PROSITE-ProRule" id="PRU00169"/>
    </source>
</evidence>
<keyword evidence="2" id="KW-0902">Two-component regulatory system</keyword>
<dbReference type="Pfam" id="PF00486">
    <property type="entry name" value="Trans_reg_C"/>
    <property type="match status" value="1"/>
</dbReference>
<dbReference type="InterPro" id="IPR036388">
    <property type="entry name" value="WH-like_DNA-bd_sf"/>
</dbReference>
<keyword evidence="4 7" id="KW-0238">DNA-binding</keyword>
<evidence type="ECO:0000256" key="1">
    <source>
        <dbReference type="ARBA" id="ARBA00022553"/>
    </source>
</evidence>
<reference evidence="11" key="1">
    <citation type="journal article" date="2019" name="Int. J. Syst. Evol. Microbiol.">
        <title>The Global Catalogue of Microorganisms (GCM) 10K type strain sequencing project: providing services to taxonomists for standard genome sequencing and annotation.</title>
        <authorList>
            <consortium name="The Broad Institute Genomics Platform"/>
            <consortium name="The Broad Institute Genome Sequencing Center for Infectious Disease"/>
            <person name="Wu L."/>
            <person name="Ma J."/>
        </authorList>
    </citation>
    <scope>NUCLEOTIDE SEQUENCE [LARGE SCALE GENOMIC DNA]</scope>
    <source>
        <strain evidence="11">CGMCC 1.10992</strain>
    </source>
</reference>
<dbReference type="PROSITE" id="PS51755">
    <property type="entry name" value="OMPR_PHOB"/>
    <property type="match status" value="1"/>
</dbReference>
<dbReference type="Pfam" id="PF00072">
    <property type="entry name" value="Response_reg"/>
    <property type="match status" value="1"/>
</dbReference>
<dbReference type="PANTHER" id="PTHR48111">
    <property type="entry name" value="REGULATOR OF RPOS"/>
    <property type="match status" value="1"/>
</dbReference>
<gene>
    <name evidence="10" type="ORF">ACFSJ3_04480</name>
</gene>
<dbReference type="RefSeq" id="WP_345338512.1">
    <property type="nucleotide sequence ID" value="NZ_JBHUHT010000008.1"/>
</dbReference>
<dbReference type="InterPro" id="IPR011006">
    <property type="entry name" value="CheY-like_superfamily"/>
</dbReference>
<dbReference type="SUPFAM" id="SSF46894">
    <property type="entry name" value="C-terminal effector domain of the bipartite response regulators"/>
    <property type="match status" value="1"/>
</dbReference>
<dbReference type="PROSITE" id="PS50110">
    <property type="entry name" value="RESPONSE_REGULATORY"/>
    <property type="match status" value="1"/>
</dbReference>
<keyword evidence="1 6" id="KW-0597">Phosphoprotein</keyword>
<dbReference type="InterPro" id="IPR001867">
    <property type="entry name" value="OmpR/PhoB-type_DNA-bd"/>
</dbReference>
<dbReference type="CDD" id="cd00383">
    <property type="entry name" value="trans_reg_C"/>
    <property type="match status" value="1"/>
</dbReference>
<dbReference type="EMBL" id="JBHUHT010000008">
    <property type="protein sequence ID" value="MFD2095231.1"/>
    <property type="molecule type" value="Genomic_DNA"/>
</dbReference>
<dbReference type="SUPFAM" id="SSF52172">
    <property type="entry name" value="CheY-like"/>
    <property type="match status" value="1"/>
</dbReference>
<feature type="modified residue" description="4-aspartylphosphate" evidence="6">
    <location>
        <position position="57"/>
    </location>
</feature>
<dbReference type="InterPro" id="IPR016032">
    <property type="entry name" value="Sig_transdc_resp-reg_C-effctor"/>
</dbReference>
<evidence type="ECO:0000259" key="9">
    <source>
        <dbReference type="PROSITE" id="PS51755"/>
    </source>
</evidence>
<evidence type="ECO:0000256" key="7">
    <source>
        <dbReference type="PROSITE-ProRule" id="PRU01091"/>
    </source>
</evidence>
<keyword evidence="11" id="KW-1185">Reference proteome</keyword>
<feature type="DNA-binding region" description="OmpR/PhoB-type" evidence="7">
    <location>
        <begin position="132"/>
        <end position="232"/>
    </location>
</feature>
<dbReference type="SMART" id="SM00448">
    <property type="entry name" value="REC"/>
    <property type="match status" value="1"/>
</dbReference>
<dbReference type="SMART" id="SM00862">
    <property type="entry name" value="Trans_reg_C"/>
    <property type="match status" value="1"/>
</dbReference>
<evidence type="ECO:0000313" key="11">
    <source>
        <dbReference type="Proteomes" id="UP001597380"/>
    </source>
</evidence>
<dbReference type="Gene3D" id="1.10.10.10">
    <property type="entry name" value="Winged helix-like DNA-binding domain superfamily/Winged helix DNA-binding domain"/>
    <property type="match status" value="1"/>
</dbReference>
<evidence type="ECO:0000256" key="4">
    <source>
        <dbReference type="ARBA" id="ARBA00023125"/>
    </source>
</evidence>
<keyword evidence="3" id="KW-0805">Transcription regulation</keyword>
<dbReference type="Gene3D" id="6.10.250.690">
    <property type="match status" value="1"/>
</dbReference>
<evidence type="ECO:0000256" key="5">
    <source>
        <dbReference type="ARBA" id="ARBA00023163"/>
    </source>
</evidence>
<proteinExistence type="predicted"/>
<comment type="caution">
    <text evidence="10">The sequence shown here is derived from an EMBL/GenBank/DDBJ whole genome shotgun (WGS) entry which is preliminary data.</text>
</comment>
<keyword evidence="5" id="KW-0804">Transcription</keyword>
<evidence type="ECO:0000313" key="10">
    <source>
        <dbReference type="EMBL" id="MFD2095231.1"/>
    </source>
</evidence>
<protein>
    <submittedName>
        <fullName evidence="10">Response regulator transcription factor</fullName>
    </submittedName>
</protein>
<name>A0ABW4XKK7_9GAMM</name>
<dbReference type="Proteomes" id="UP001597380">
    <property type="component" value="Unassembled WGS sequence"/>
</dbReference>
<evidence type="ECO:0000256" key="2">
    <source>
        <dbReference type="ARBA" id="ARBA00023012"/>
    </source>
</evidence>
<dbReference type="InterPro" id="IPR001789">
    <property type="entry name" value="Sig_transdc_resp-reg_receiver"/>
</dbReference>
<organism evidence="10 11">
    <name type="scientific">Corallincola platygyrae</name>
    <dbReference type="NCBI Taxonomy" id="1193278"/>
    <lineage>
        <taxon>Bacteria</taxon>
        <taxon>Pseudomonadati</taxon>
        <taxon>Pseudomonadota</taxon>
        <taxon>Gammaproteobacteria</taxon>
        <taxon>Alteromonadales</taxon>
        <taxon>Psychromonadaceae</taxon>
        <taxon>Corallincola</taxon>
    </lineage>
</organism>
<dbReference type="PANTHER" id="PTHR48111:SF4">
    <property type="entry name" value="DNA-BINDING DUAL TRANSCRIPTIONAL REGULATOR OMPR"/>
    <property type="match status" value="1"/>
</dbReference>
<evidence type="ECO:0000259" key="8">
    <source>
        <dbReference type="PROSITE" id="PS50110"/>
    </source>
</evidence>
<dbReference type="InterPro" id="IPR039420">
    <property type="entry name" value="WalR-like"/>
</dbReference>
<sequence length="238" mass="26942">MTNPDKGKILVVDDDVEIRDLLATHLNKNGYDVDTAGDGEQMFAIYQEGQHNLVILDVMLPGDDGFTLCQRLRKKSDVPVIMLTASSDETDRVIGLEIGADDYIAKPFSPRELLARIKALLRRVRYNQRQQPRFLNFADWQLDITTRQLTHHDGEVLELSGADFNLLSLFLNHPNEVLDRDTISDTIRGREASPFDRSIDVQISRLRQRLRDSGKQPKLIKTIRGSGYLLAAEVSNEG</sequence>